<keyword evidence="5" id="KW-1185">Reference proteome</keyword>
<dbReference type="Proteomes" id="UP000624703">
    <property type="component" value="Unassembled WGS sequence"/>
</dbReference>
<dbReference type="EMBL" id="JAENIM010000021">
    <property type="protein sequence ID" value="MBK1790384.1"/>
    <property type="molecule type" value="Genomic_DNA"/>
</dbReference>
<dbReference type="InterPro" id="IPR011250">
    <property type="entry name" value="OMP/PagP_B-barrel"/>
</dbReference>
<gene>
    <name evidence="4" type="ORF">JIN82_04345</name>
</gene>
<organism evidence="4 5">
    <name type="scientific">Persicirhabdus sediminis</name>
    <dbReference type="NCBI Taxonomy" id="454144"/>
    <lineage>
        <taxon>Bacteria</taxon>
        <taxon>Pseudomonadati</taxon>
        <taxon>Verrucomicrobiota</taxon>
        <taxon>Verrucomicrobiia</taxon>
        <taxon>Verrucomicrobiales</taxon>
        <taxon>Verrucomicrobiaceae</taxon>
        <taxon>Persicirhabdus</taxon>
    </lineage>
</organism>
<proteinExistence type="predicted"/>
<evidence type="ECO:0000256" key="2">
    <source>
        <dbReference type="SAM" id="SignalP"/>
    </source>
</evidence>
<dbReference type="AlphaFoldDB" id="A0A8J7MEJ5"/>
<evidence type="ECO:0000313" key="4">
    <source>
        <dbReference type="EMBL" id="MBK1790384.1"/>
    </source>
</evidence>
<reference evidence="4" key="1">
    <citation type="submission" date="2021-01" db="EMBL/GenBank/DDBJ databases">
        <title>Modified the classification status of verrucomicrobia.</title>
        <authorList>
            <person name="Feng X."/>
        </authorList>
    </citation>
    <scope>NUCLEOTIDE SEQUENCE</scope>
    <source>
        <strain evidence="4">_KCTC 22039</strain>
    </source>
</reference>
<dbReference type="Gene3D" id="2.40.160.20">
    <property type="match status" value="1"/>
</dbReference>
<name>A0A8J7MEJ5_9BACT</name>
<evidence type="ECO:0000256" key="1">
    <source>
        <dbReference type="ARBA" id="ARBA00022729"/>
    </source>
</evidence>
<feature type="domain" description="Outer membrane protein beta-barrel" evidence="3">
    <location>
        <begin position="8"/>
        <end position="216"/>
    </location>
</feature>
<dbReference type="Pfam" id="PF13505">
    <property type="entry name" value="OMP_b-brl"/>
    <property type="match status" value="1"/>
</dbReference>
<keyword evidence="1 2" id="KW-0732">Signal</keyword>
<dbReference type="RefSeq" id="WP_200310416.1">
    <property type="nucleotide sequence ID" value="NZ_JAENIM010000021.1"/>
</dbReference>
<comment type="caution">
    <text evidence="4">The sequence shown here is derived from an EMBL/GenBank/DDBJ whole genome shotgun (WGS) entry which is preliminary data.</text>
</comment>
<evidence type="ECO:0000313" key="5">
    <source>
        <dbReference type="Proteomes" id="UP000624703"/>
    </source>
</evidence>
<dbReference type="SUPFAM" id="SSF56925">
    <property type="entry name" value="OMPA-like"/>
    <property type="match status" value="1"/>
</dbReference>
<sequence>MKKNSIISLSAVALLAASAQAKDLDHSAYLPADDAGLSYVTVGGGQFIDDEIPYVFANFGYQLDAINSFSLEMFYFNDEQSYDGYGYFGSSDVDVFGIGAAYRASYSLTSSTQLYAGVGLGLAFINDSLIYKAPDMSSTYRGGGDTTSIYLDAVAGIEQRITEHWAFNVNLRYLWINDYDVKYPSDGAYEVYGDFEGDFNKFDNLFGIEAGLTYRF</sequence>
<feature type="chain" id="PRO_5035286194" evidence="2">
    <location>
        <begin position="22"/>
        <end position="216"/>
    </location>
</feature>
<accession>A0A8J7MEJ5</accession>
<evidence type="ECO:0000259" key="3">
    <source>
        <dbReference type="Pfam" id="PF13505"/>
    </source>
</evidence>
<protein>
    <submittedName>
        <fullName evidence="4">Outer membrane beta-barrel protein</fullName>
    </submittedName>
</protein>
<feature type="signal peptide" evidence="2">
    <location>
        <begin position="1"/>
        <end position="21"/>
    </location>
</feature>
<dbReference type="InterPro" id="IPR027385">
    <property type="entry name" value="Beta-barrel_OMP"/>
</dbReference>